<dbReference type="GO" id="GO:0005886">
    <property type="term" value="C:plasma membrane"/>
    <property type="evidence" value="ECO:0007669"/>
    <property type="project" value="UniProtKB-SubCell"/>
</dbReference>
<dbReference type="PANTHER" id="PTHR43549:SF2">
    <property type="entry name" value="MULTIDRUG RESISTANCE PROTEIN NORM-RELATED"/>
    <property type="match status" value="1"/>
</dbReference>
<dbReference type="InterPro" id="IPR002528">
    <property type="entry name" value="MATE_fam"/>
</dbReference>
<comment type="caution">
    <text evidence="8">The sequence shown here is derived from an EMBL/GenBank/DDBJ whole genome shotgun (WGS) entry which is preliminary data.</text>
</comment>
<feature type="transmembrane region" description="Helical" evidence="7">
    <location>
        <begin position="413"/>
        <end position="434"/>
    </location>
</feature>
<evidence type="ECO:0000313" key="8">
    <source>
        <dbReference type="EMBL" id="PCR90334.1"/>
    </source>
</evidence>
<keyword evidence="5 7" id="KW-1133">Transmembrane helix</keyword>
<proteinExistence type="predicted"/>
<comment type="subcellular location">
    <subcellularLocation>
        <location evidence="1">Cell membrane</location>
        <topology evidence="1">Multi-pass membrane protein</topology>
    </subcellularLocation>
</comment>
<evidence type="ECO:0000256" key="4">
    <source>
        <dbReference type="ARBA" id="ARBA00022692"/>
    </source>
</evidence>
<feature type="transmembrane region" description="Helical" evidence="7">
    <location>
        <begin position="223"/>
        <end position="244"/>
    </location>
</feature>
<dbReference type="GO" id="GO:0042910">
    <property type="term" value="F:xenobiotic transmembrane transporter activity"/>
    <property type="evidence" value="ECO:0007669"/>
    <property type="project" value="InterPro"/>
</dbReference>
<keyword evidence="3" id="KW-1003">Cell membrane</keyword>
<dbReference type="RefSeq" id="WP_097379282.1">
    <property type="nucleotide sequence ID" value="NZ_NXNI01000001.1"/>
</dbReference>
<evidence type="ECO:0000256" key="2">
    <source>
        <dbReference type="ARBA" id="ARBA00022448"/>
    </source>
</evidence>
<feature type="transmembrane region" description="Helical" evidence="7">
    <location>
        <begin position="121"/>
        <end position="139"/>
    </location>
</feature>
<dbReference type="Pfam" id="PF01554">
    <property type="entry name" value="MatE"/>
    <property type="match status" value="2"/>
</dbReference>
<keyword evidence="6 7" id="KW-0472">Membrane</keyword>
<keyword evidence="9" id="KW-1185">Reference proteome</keyword>
<feature type="transmembrane region" description="Helical" evidence="7">
    <location>
        <begin position="265"/>
        <end position="293"/>
    </location>
</feature>
<feature type="transmembrane region" description="Helical" evidence="7">
    <location>
        <begin position="159"/>
        <end position="179"/>
    </location>
</feature>
<feature type="transmembrane region" description="Helical" evidence="7">
    <location>
        <begin position="384"/>
        <end position="401"/>
    </location>
</feature>
<evidence type="ECO:0000256" key="1">
    <source>
        <dbReference type="ARBA" id="ARBA00004651"/>
    </source>
</evidence>
<accession>A0A2A5QU53</accession>
<evidence type="ECO:0000256" key="5">
    <source>
        <dbReference type="ARBA" id="ARBA00022989"/>
    </source>
</evidence>
<dbReference type="InterPro" id="IPR052031">
    <property type="entry name" value="Membrane_Transporter-Flippase"/>
</dbReference>
<evidence type="ECO:0000313" key="9">
    <source>
        <dbReference type="Proteomes" id="UP000219689"/>
    </source>
</evidence>
<dbReference type="PANTHER" id="PTHR43549">
    <property type="entry name" value="MULTIDRUG RESISTANCE PROTEIN YPNP-RELATED"/>
    <property type="match status" value="1"/>
</dbReference>
<dbReference type="CDD" id="cd13142">
    <property type="entry name" value="MATE_like_12"/>
    <property type="match status" value="1"/>
</dbReference>
<keyword evidence="2" id="KW-0813">Transport</keyword>
<name>A0A2A5QU53_9EURY</name>
<keyword evidence="4 7" id="KW-0812">Transmembrane</keyword>
<dbReference type="EMBL" id="NXNI01000001">
    <property type="protein sequence ID" value="PCR90334.1"/>
    <property type="molecule type" value="Genomic_DNA"/>
</dbReference>
<dbReference type="AlphaFoldDB" id="A0A2A5QU53"/>
<reference evidence="8 9" key="1">
    <citation type="submission" date="2017-09" db="EMBL/GenBank/DDBJ databases">
        <title>Genome sequences of Natrinema ejinorence JCM 13890T.</title>
        <authorList>
            <person name="Roh S.W."/>
            <person name="Kim Y.B."/>
            <person name="Kim J.Y."/>
        </authorList>
    </citation>
    <scope>NUCLEOTIDE SEQUENCE [LARGE SCALE GENOMIC DNA]</scope>
    <source>
        <strain evidence="8 9">JCM 13890</strain>
    </source>
</reference>
<evidence type="ECO:0000256" key="7">
    <source>
        <dbReference type="SAM" id="Phobius"/>
    </source>
</evidence>
<dbReference type="OrthoDB" id="214119at2157"/>
<protein>
    <submittedName>
        <fullName evidence="8">MATE family efflux transporter</fullName>
    </submittedName>
</protein>
<dbReference type="InterPro" id="IPR048279">
    <property type="entry name" value="MdtK-like"/>
</dbReference>
<sequence>MSLLDRLVGWIEREILDPLSGLFKGREEFDLTSGGIAKPLFYLSLPIIVTNLLQTAYNLIDTFWLGQYSTEALAAISFAFPMVFLLISVGMGLSVAGSVLVAQHIGADEESEAEYAASQTVALSLLGAVILGGIGYTYVEELLGLLGASQDVLPLATDYMQVISLGMPFMFGFFVFIALMRGYGDTITPMLVMFGSVLLNVVLDPFLIFGWGPFPRLGIEGAAIATVFSRSLALIVGLAIMFRGTRGVQIRLRQMRPDLTFARKLVGIGFPASIEGMGRALSINLLLVIVGLFPTYVVAAYGIGTRVFSVIFLPAIAVARGVETMTGQNVGADKPDRAEAAADFAARTMFVVLGALGVVAWLGARPITAVFTNDQQVIEAGVTFLQYVAPSFGFIGVMRAYNGSFRGTGKTLTAAAIVLVTYALVRLPIAYGLAQAIDYRGIWIAFAVSNVFGAALAYGWYRRGTWREADVTDGSAAPGLGDDLEVGEASTDD</sequence>
<feature type="transmembrane region" description="Helical" evidence="7">
    <location>
        <begin position="40"/>
        <end position="60"/>
    </location>
</feature>
<dbReference type="NCBIfam" id="TIGR00797">
    <property type="entry name" value="matE"/>
    <property type="match status" value="1"/>
</dbReference>
<evidence type="ECO:0000256" key="3">
    <source>
        <dbReference type="ARBA" id="ARBA00022475"/>
    </source>
</evidence>
<gene>
    <name evidence="8" type="ORF">CP557_07165</name>
</gene>
<feature type="transmembrane region" description="Helical" evidence="7">
    <location>
        <begin position="299"/>
        <end position="319"/>
    </location>
</feature>
<feature type="transmembrane region" description="Helical" evidence="7">
    <location>
        <begin position="191"/>
        <end position="211"/>
    </location>
</feature>
<feature type="transmembrane region" description="Helical" evidence="7">
    <location>
        <begin position="72"/>
        <end position="101"/>
    </location>
</feature>
<evidence type="ECO:0000256" key="6">
    <source>
        <dbReference type="ARBA" id="ARBA00023136"/>
    </source>
</evidence>
<dbReference type="GO" id="GO:0015297">
    <property type="term" value="F:antiporter activity"/>
    <property type="evidence" value="ECO:0007669"/>
    <property type="project" value="InterPro"/>
</dbReference>
<organism evidence="8 9">
    <name type="scientific">Natrinema ejinorense</name>
    <dbReference type="NCBI Taxonomy" id="373386"/>
    <lineage>
        <taxon>Archaea</taxon>
        <taxon>Methanobacteriati</taxon>
        <taxon>Methanobacteriota</taxon>
        <taxon>Stenosarchaea group</taxon>
        <taxon>Halobacteria</taxon>
        <taxon>Halobacteriales</taxon>
        <taxon>Natrialbaceae</taxon>
        <taxon>Natrinema</taxon>
    </lineage>
</organism>
<dbReference type="PIRSF" id="PIRSF006603">
    <property type="entry name" value="DinF"/>
    <property type="match status" value="1"/>
</dbReference>
<feature type="transmembrane region" description="Helical" evidence="7">
    <location>
        <begin position="344"/>
        <end position="364"/>
    </location>
</feature>
<dbReference type="Proteomes" id="UP000219689">
    <property type="component" value="Unassembled WGS sequence"/>
</dbReference>
<feature type="transmembrane region" description="Helical" evidence="7">
    <location>
        <begin position="440"/>
        <end position="461"/>
    </location>
</feature>